<dbReference type="Pfam" id="PF03561">
    <property type="entry name" value="Allantoicase"/>
    <property type="match status" value="2"/>
</dbReference>
<name>Q0FXZ4_9HYPH</name>
<comment type="caution">
    <text evidence="4">The sequence shown here is derived from an EMBL/GenBank/DDBJ whole genome shotgun (WGS) entry which is preliminary data.</text>
</comment>
<evidence type="ECO:0000256" key="2">
    <source>
        <dbReference type="HAMAP-Rule" id="MF_00813"/>
    </source>
</evidence>
<dbReference type="InterPro" id="IPR008979">
    <property type="entry name" value="Galactose-bd-like_sf"/>
</dbReference>
<dbReference type="AlphaFoldDB" id="Q0FXZ4"/>
<protein>
    <recommendedName>
        <fullName evidence="2">Probable allantoicase</fullName>
        <ecNumber evidence="2">3.5.3.4</ecNumber>
    </recommendedName>
    <alternativeName>
        <fullName evidence="2">Allantoate amidinohydrolase</fullName>
    </alternativeName>
</protein>
<keyword evidence="2" id="KW-0378">Hydrolase</keyword>
<dbReference type="InterPro" id="IPR005164">
    <property type="entry name" value="Allantoicase"/>
</dbReference>
<dbReference type="PIRSF" id="PIRSF016516">
    <property type="entry name" value="Allantoicase"/>
    <property type="match status" value="1"/>
</dbReference>
<feature type="domain" description="Allantoicase" evidence="3">
    <location>
        <begin position="31"/>
        <end position="175"/>
    </location>
</feature>
<keyword evidence="5" id="KW-1185">Reference proteome</keyword>
<gene>
    <name evidence="2" type="primary">alc</name>
    <name evidence="4" type="ORF">FP2506_17769</name>
</gene>
<sequence>MSFERFLTSNPLAEEPELLRKFVDLAHPRLGTKVTFATDDFFADKSRMILPEPPLFYPDRFDDHGKWMDGWESRRKREPGHDHAVVKLGQRGTIAAVDIDTSFFTGNFPPEAKIEAADVPGEPGENDWQPLVGKRSLRGDSHNLVHLDAPTSARWLRLHIFPDGGVARLRVYGTVEKDWSEVGADETVDLAALVNGGSAIAWNDAHYGSPANMLAPGTAPVMSDGWETARRRTPGNDWCVIRLGHPGTIERILIDTKHFKGNYPDRCTLRAAKLTQNPQQREIEALSSLWPEIVTSTKLQADTELTIEGRDIERHGAISHVRLDIFPDGGISRLRLFGKKTCGN</sequence>
<dbReference type="UniPathway" id="UPA00395">
    <property type="reaction ID" value="UER00654"/>
</dbReference>
<accession>Q0FXZ4</accession>
<dbReference type="GO" id="GO:0006144">
    <property type="term" value="P:purine nucleobase metabolic process"/>
    <property type="evidence" value="ECO:0007669"/>
    <property type="project" value="UniProtKB-KW"/>
</dbReference>
<dbReference type="STRING" id="217511.GCA_001463845_01844"/>
<dbReference type="NCBIfam" id="TIGR02961">
    <property type="entry name" value="allantoicase"/>
    <property type="match status" value="1"/>
</dbReference>
<dbReference type="GO" id="GO:0004037">
    <property type="term" value="F:allantoicase activity"/>
    <property type="evidence" value="ECO:0007669"/>
    <property type="project" value="UniProtKB-UniRule"/>
</dbReference>
<evidence type="ECO:0000313" key="5">
    <source>
        <dbReference type="Proteomes" id="UP000004310"/>
    </source>
</evidence>
<evidence type="ECO:0000313" key="4">
    <source>
        <dbReference type="EMBL" id="EAU39948.1"/>
    </source>
</evidence>
<dbReference type="eggNOG" id="COG4266">
    <property type="taxonomic scope" value="Bacteria"/>
</dbReference>
<dbReference type="InterPro" id="IPR015908">
    <property type="entry name" value="Allantoicase_dom"/>
</dbReference>
<evidence type="ECO:0000256" key="1">
    <source>
        <dbReference type="ARBA" id="ARBA00009242"/>
    </source>
</evidence>
<dbReference type="Proteomes" id="UP000004310">
    <property type="component" value="Unassembled WGS sequence"/>
</dbReference>
<dbReference type="PANTHER" id="PTHR12045:SF3">
    <property type="entry name" value="INACTIVE ALLANTOICASE-RELATED"/>
    <property type="match status" value="1"/>
</dbReference>
<comment type="catalytic activity">
    <reaction evidence="2">
        <text>allantoate + H2O = (S)-ureidoglycolate + urea</text>
        <dbReference type="Rhea" id="RHEA:11016"/>
        <dbReference type="ChEBI" id="CHEBI:15377"/>
        <dbReference type="ChEBI" id="CHEBI:16199"/>
        <dbReference type="ChEBI" id="CHEBI:17536"/>
        <dbReference type="ChEBI" id="CHEBI:57296"/>
        <dbReference type="EC" id="3.5.3.4"/>
    </reaction>
</comment>
<evidence type="ECO:0000259" key="3">
    <source>
        <dbReference type="Pfam" id="PF03561"/>
    </source>
</evidence>
<dbReference type="EC" id="3.5.3.4" evidence="2"/>
<dbReference type="PANTHER" id="PTHR12045">
    <property type="entry name" value="ALLANTOICASE"/>
    <property type="match status" value="1"/>
</dbReference>
<dbReference type="HAMAP" id="MF_00813">
    <property type="entry name" value="Allantoicase"/>
    <property type="match status" value="1"/>
</dbReference>
<comment type="similarity">
    <text evidence="1 2">Belongs to the allantoicase family.</text>
</comment>
<dbReference type="RefSeq" id="WP_007068668.1">
    <property type="nucleotide sequence ID" value="NZ_DS022272.1"/>
</dbReference>
<reference evidence="4 5" key="1">
    <citation type="journal article" date="2010" name="J. Bacteriol.">
        <title>Genome sequence of Fulvimarina pelagi HTCC2506T, a Mn(II)-oxidizing alphaproteobacterium possessing an aerobic anoxygenic photosynthetic gene cluster and Xanthorhodopsin.</title>
        <authorList>
            <person name="Kang I."/>
            <person name="Oh H.M."/>
            <person name="Lim S.I."/>
            <person name="Ferriera S."/>
            <person name="Giovannoni S.J."/>
            <person name="Cho J.C."/>
        </authorList>
    </citation>
    <scope>NUCLEOTIDE SEQUENCE [LARGE SCALE GENOMIC DNA]</scope>
    <source>
        <strain evidence="4 5">HTCC2506</strain>
    </source>
</reference>
<proteinExistence type="inferred from homology"/>
<dbReference type="Gene3D" id="2.60.120.260">
    <property type="entry name" value="Galactose-binding domain-like"/>
    <property type="match status" value="2"/>
</dbReference>
<organism evidence="4 5">
    <name type="scientific">Fulvimarina pelagi HTCC2506</name>
    <dbReference type="NCBI Taxonomy" id="314231"/>
    <lineage>
        <taxon>Bacteria</taxon>
        <taxon>Pseudomonadati</taxon>
        <taxon>Pseudomonadota</taxon>
        <taxon>Alphaproteobacteria</taxon>
        <taxon>Hyphomicrobiales</taxon>
        <taxon>Aurantimonadaceae</taxon>
        <taxon>Fulvimarina</taxon>
    </lineage>
</organism>
<dbReference type="SUPFAM" id="SSF49785">
    <property type="entry name" value="Galactose-binding domain-like"/>
    <property type="match status" value="2"/>
</dbReference>
<keyword evidence="2" id="KW-0659">Purine metabolism</keyword>
<dbReference type="HOGENOM" id="CLU_038797_1_2_5"/>
<dbReference type="GO" id="GO:0000256">
    <property type="term" value="P:allantoin catabolic process"/>
    <property type="evidence" value="ECO:0007669"/>
    <property type="project" value="UniProtKB-UniRule"/>
</dbReference>
<feature type="domain" description="Allantoicase" evidence="3">
    <location>
        <begin position="196"/>
        <end position="340"/>
    </location>
</feature>
<dbReference type="EMBL" id="AATP01000011">
    <property type="protein sequence ID" value="EAU39948.1"/>
    <property type="molecule type" value="Genomic_DNA"/>
</dbReference>
<comment type="pathway">
    <text evidence="2">Nitrogen metabolism; (S)-allantoin degradation; (S)-ureidoglycolate from allantoate (aminidohydrolase route): step 1/1.</text>
</comment>